<keyword evidence="3" id="KW-1185">Reference proteome</keyword>
<protein>
    <submittedName>
        <fullName evidence="2">Uncharacterized protein</fullName>
    </submittedName>
</protein>
<dbReference type="EMBL" id="BPLQ01011044">
    <property type="protein sequence ID" value="GIY55103.1"/>
    <property type="molecule type" value="Genomic_DNA"/>
</dbReference>
<evidence type="ECO:0000256" key="1">
    <source>
        <dbReference type="SAM" id="MobiDB-lite"/>
    </source>
</evidence>
<feature type="region of interest" description="Disordered" evidence="1">
    <location>
        <begin position="115"/>
        <end position="149"/>
    </location>
</feature>
<gene>
    <name evidence="2" type="ORF">CDAR_177091</name>
</gene>
<organism evidence="2 3">
    <name type="scientific">Caerostris darwini</name>
    <dbReference type="NCBI Taxonomy" id="1538125"/>
    <lineage>
        <taxon>Eukaryota</taxon>
        <taxon>Metazoa</taxon>
        <taxon>Ecdysozoa</taxon>
        <taxon>Arthropoda</taxon>
        <taxon>Chelicerata</taxon>
        <taxon>Arachnida</taxon>
        <taxon>Araneae</taxon>
        <taxon>Araneomorphae</taxon>
        <taxon>Entelegynae</taxon>
        <taxon>Araneoidea</taxon>
        <taxon>Araneidae</taxon>
        <taxon>Caerostris</taxon>
    </lineage>
</organism>
<proteinExistence type="predicted"/>
<accession>A0AAV4UBG4</accession>
<evidence type="ECO:0000313" key="2">
    <source>
        <dbReference type="EMBL" id="GIY55103.1"/>
    </source>
</evidence>
<dbReference type="Proteomes" id="UP001054837">
    <property type="component" value="Unassembled WGS sequence"/>
</dbReference>
<comment type="caution">
    <text evidence="2">The sequence shown here is derived from an EMBL/GenBank/DDBJ whole genome shotgun (WGS) entry which is preliminary data.</text>
</comment>
<reference evidence="2 3" key="1">
    <citation type="submission" date="2021-06" db="EMBL/GenBank/DDBJ databases">
        <title>Caerostris darwini draft genome.</title>
        <authorList>
            <person name="Kono N."/>
            <person name="Arakawa K."/>
        </authorList>
    </citation>
    <scope>NUCLEOTIDE SEQUENCE [LARGE SCALE GENOMIC DNA]</scope>
</reference>
<evidence type="ECO:0000313" key="3">
    <source>
        <dbReference type="Proteomes" id="UP001054837"/>
    </source>
</evidence>
<dbReference type="AlphaFoldDB" id="A0AAV4UBG4"/>
<sequence length="149" mass="17163">MIFWQNIREKIIFSFLHTIPLGDTKASESRLSQQNPNSHHISLTPFSGKGNNFAHKRVQGTHIQELPFGEEENKDARCSRRMVLRTSGVVSNCTFCSNFFPASHGMFYVVQRSVPNKKKKRERKKSARKMSKIESRSLPSQKPFDPKLL</sequence>
<feature type="compositionally biased region" description="Basic residues" evidence="1">
    <location>
        <begin position="115"/>
        <end position="130"/>
    </location>
</feature>
<name>A0AAV4UBG4_9ARAC</name>